<reference evidence="3" key="1">
    <citation type="journal article" date="2024" name="J Bioinform Genom">
        <title>Complete genome sequence of the type strain bacterium Sphaerochaeta associata GLS2t (VKM B-2742)t.</title>
        <authorList>
            <person name="Troshina O.Y."/>
            <person name="Tepeeva A.N."/>
            <person name="Arzamasceva V.O."/>
            <person name="Whitman W.B."/>
            <person name="Varghese N."/>
            <person name="Shapiro N."/>
            <person name="Woyke T."/>
            <person name="Kripides N.C."/>
            <person name="Vasilenko O.V."/>
        </authorList>
    </citation>
    <scope>NUCLEOTIDE SEQUENCE [LARGE SCALE GENOMIC DNA]</scope>
    <source>
        <strain evidence="3">GLS2T</strain>
    </source>
</reference>
<keyword evidence="3" id="KW-1185">Reference proteome</keyword>
<organism evidence="2 3">
    <name type="scientific">Sphaerochaeta associata</name>
    <dbReference type="NCBI Taxonomy" id="1129264"/>
    <lineage>
        <taxon>Bacteria</taxon>
        <taxon>Pseudomonadati</taxon>
        <taxon>Spirochaetota</taxon>
        <taxon>Spirochaetia</taxon>
        <taxon>Spirochaetales</taxon>
        <taxon>Sphaerochaetaceae</taxon>
        <taxon>Sphaerochaeta</taxon>
    </lineage>
</organism>
<sequence>MNTLCSQLVISTITAVLAFASSLYLARKKAKAERSLLIEEYGLQKGKHICDIRFDEEFAICKDLSEVAHYLSEASFKIFPQIEDFGGNAHDLLVETQKRHHEALEWLEKFKEKLYGNAPFLTEALYEDFWLFYTHCEYLIQNQPLMQGIEPEELSLDYSDSFLAYSSQLGRTDIELSTLVNKVRKHFEDLE</sequence>
<dbReference type="EMBL" id="CP094929">
    <property type="protein sequence ID" value="UOM49812.1"/>
    <property type="molecule type" value="Genomic_DNA"/>
</dbReference>
<protein>
    <submittedName>
        <fullName evidence="2">Uncharacterized protein</fullName>
    </submittedName>
</protein>
<name>A0ABY4DA05_9SPIR</name>
<evidence type="ECO:0000256" key="1">
    <source>
        <dbReference type="SAM" id="Phobius"/>
    </source>
</evidence>
<evidence type="ECO:0000313" key="2">
    <source>
        <dbReference type="EMBL" id="UOM49812.1"/>
    </source>
</evidence>
<keyword evidence="1" id="KW-1133">Transmembrane helix</keyword>
<dbReference type="Proteomes" id="UP000829708">
    <property type="component" value="Chromosome"/>
</dbReference>
<keyword evidence="1" id="KW-0812">Transmembrane</keyword>
<gene>
    <name evidence="2" type="ORF">MUG09_09610</name>
</gene>
<dbReference type="RefSeq" id="WP_244771206.1">
    <property type="nucleotide sequence ID" value="NZ_CP094929.1"/>
</dbReference>
<keyword evidence="1" id="KW-0472">Membrane</keyword>
<proteinExistence type="predicted"/>
<accession>A0ABY4DA05</accession>
<evidence type="ECO:0000313" key="3">
    <source>
        <dbReference type="Proteomes" id="UP000829708"/>
    </source>
</evidence>
<feature type="transmembrane region" description="Helical" evidence="1">
    <location>
        <begin position="6"/>
        <end position="26"/>
    </location>
</feature>